<dbReference type="GO" id="GO:0008732">
    <property type="term" value="F:L-allo-threonine aldolase activity"/>
    <property type="evidence" value="ECO:0007669"/>
    <property type="project" value="TreeGrafter"/>
</dbReference>
<dbReference type="Proteomes" id="UP000008837">
    <property type="component" value="Unassembled WGS sequence"/>
</dbReference>
<evidence type="ECO:0000256" key="3">
    <source>
        <dbReference type="ARBA" id="ARBA00022898"/>
    </source>
</evidence>
<comment type="similarity">
    <text evidence="2">Belongs to the threonine aldolase family.</text>
</comment>
<keyword evidence="3" id="KW-0663">Pyridoxal phosphate</keyword>
<dbReference type="GO" id="GO:0005829">
    <property type="term" value="C:cytosol"/>
    <property type="evidence" value="ECO:0007669"/>
    <property type="project" value="TreeGrafter"/>
</dbReference>
<dbReference type="Gene3D" id="3.40.640.10">
    <property type="entry name" value="Type I PLP-dependent aspartate aminotransferase-like (Major domain)"/>
    <property type="match status" value="1"/>
</dbReference>
<comment type="caution">
    <text evidence="5">The sequence shown here is derived from an EMBL/GenBank/DDBJ whole genome shotgun (WGS) entry which is preliminary data.</text>
</comment>
<comment type="cofactor">
    <cofactor evidence="1">
        <name>pyridoxal 5'-phosphate</name>
        <dbReference type="ChEBI" id="CHEBI:597326"/>
    </cofactor>
</comment>
<dbReference type="GeneID" id="5855258"/>
<gene>
    <name evidence="5" type="ORF">MGL_1950</name>
</gene>
<dbReference type="Pfam" id="PF01212">
    <property type="entry name" value="Beta_elim_lyase"/>
    <property type="match status" value="1"/>
</dbReference>
<dbReference type="RefSeq" id="XP_001730951.1">
    <property type="nucleotide sequence ID" value="XM_001730899.1"/>
</dbReference>
<keyword evidence="6" id="KW-1185">Reference proteome</keyword>
<dbReference type="EMBL" id="AAYY01000006">
    <property type="protein sequence ID" value="EDP43737.1"/>
    <property type="molecule type" value="Genomic_DNA"/>
</dbReference>
<dbReference type="InterPro" id="IPR015424">
    <property type="entry name" value="PyrdxlP-dep_Trfase"/>
</dbReference>
<reference evidence="5 6" key="1">
    <citation type="journal article" date="2007" name="Proc. Natl. Acad. Sci. U.S.A.">
        <title>Dandruff-associated Malassezia genomes reveal convergent and divergent virulence traits shared with plant and human fungal pathogens.</title>
        <authorList>
            <person name="Xu J."/>
            <person name="Saunders C.W."/>
            <person name="Hu P."/>
            <person name="Grant R.A."/>
            <person name="Boekhout T."/>
            <person name="Kuramae E.E."/>
            <person name="Kronstad J.W."/>
            <person name="Deangelis Y.M."/>
            <person name="Reeder N.L."/>
            <person name="Johnstone K.R."/>
            <person name="Leland M."/>
            <person name="Fieno A.M."/>
            <person name="Begley W.M."/>
            <person name="Sun Y."/>
            <person name="Lacey M.P."/>
            <person name="Chaudhary T."/>
            <person name="Keough T."/>
            <person name="Chu L."/>
            <person name="Sears R."/>
            <person name="Yuan B."/>
            <person name="Dawson T.L.Jr."/>
        </authorList>
    </citation>
    <scope>NUCLEOTIDE SEQUENCE [LARGE SCALE GENOMIC DNA]</scope>
    <source>
        <strain evidence="6">ATCC MYA-4612 / CBS 7966</strain>
    </source>
</reference>
<evidence type="ECO:0000259" key="4">
    <source>
        <dbReference type="Pfam" id="PF01212"/>
    </source>
</evidence>
<evidence type="ECO:0000256" key="1">
    <source>
        <dbReference type="ARBA" id="ARBA00001933"/>
    </source>
</evidence>
<dbReference type="SUPFAM" id="SSF53383">
    <property type="entry name" value="PLP-dependent transferases"/>
    <property type="match status" value="1"/>
</dbReference>
<accession>A8PZU3</accession>
<dbReference type="InParanoid" id="A8PZU3"/>
<dbReference type="KEGG" id="mgl:MGL_1950"/>
<sequence>MYRATLKAPVPLYNAEEQQIAETGPPIICAPATPTCKDDQRAYNLVSWNVLSDTVTLPTSTMRACMASAVCGDEGYKTDEPTKLLERTVAQLAGKEAALFCASGTQANQLAIHAHLARCTLPSAVICDFRAHIHACEMGGIAYHSRGTTVPLMPRNQHHLTLKDIQTHCESHGSTYATRVQVISLENTLQGMIFPHDEVQRIATRSCRCGASSIA</sequence>
<dbReference type="GO" id="GO:0006567">
    <property type="term" value="P:L-threonine catabolic process"/>
    <property type="evidence" value="ECO:0007669"/>
    <property type="project" value="TreeGrafter"/>
</dbReference>
<evidence type="ECO:0000313" key="5">
    <source>
        <dbReference type="EMBL" id="EDP43737.1"/>
    </source>
</evidence>
<dbReference type="OrthoDB" id="10261951at2759"/>
<feature type="domain" description="Aromatic amino acid beta-eliminating lyase/threonine aldolase" evidence="4">
    <location>
        <begin position="50"/>
        <end position="204"/>
    </location>
</feature>
<organism evidence="5 6">
    <name type="scientific">Malassezia globosa (strain ATCC MYA-4612 / CBS 7966)</name>
    <name type="common">Dandruff-associated fungus</name>
    <dbReference type="NCBI Taxonomy" id="425265"/>
    <lineage>
        <taxon>Eukaryota</taxon>
        <taxon>Fungi</taxon>
        <taxon>Dikarya</taxon>
        <taxon>Basidiomycota</taxon>
        <taxon>Ustilaginomycotina</taxon>
        <taxon>Malasseziomycetes</taxon>
        <taxon>Malasseziales</taxon>
        <taxon>Malasseziaceae</taxon>
        <taxon>Malassezia</taxon>
    </lineage>
</organism>
<dbReference type="GO" id="GO:0006545">
    <property type="term" value="P:glycine biosynthetic process"/>
    <property type="evidence" value="ECO:0007669"/>
    <property type="project" value="TreeGrafter"/>
</dbReference>
<evidence type="ECO:0000313" key="6">
    <source>
        <dbReference type="Proteomes" id="UP000008837"/>
    </source>
</evidence>
<dbReference type="VEuPathDB" id="FungiDB:MGL_1950"/>
<protein>
    <recommendedName>
        <fullName evidence="4">Aromatic amino acid beta-eliminating lyase/threonine aldolase domain-containing protein</fullName>
    </recommendedName>
</protein>
<dbReference type="AlphaFoldDB" id="A8PZU3"/>
<evidence type="ECO:0000256" key="2">
    <source>
        <dbReference type="ARBA" id="ARBA00006966"/>
    </source>
</evidence>
<dbReference type="STRING" id="425265.A8PZU3"/>
<dbReference type="InterPro" id="IPR001597">
    <property type="entry name" value="ArAA_b-elim_lyase/Thr_aldolase"/>
</dbReference>
<name>A8PZU3_MALGO</name>
<dbReference type="PANTHER" id="PTHR48097:SF9">
    <property type="entry name" value="L-THREONINE ALDOLASE"/>
    <property type="match status" value="1"/>
</dbReference>
<proteinExistence type="inferred from homology"/>
<dbReference type="PANTHER" id="PTHR48097">
    <property type="entry name" value="L-THREONINE ALDOLASE-RELATED"/>
    <property type="match status" value="1"/>
</dbReference>
<dbReference type="InterPro" id="IPR015421">
    <property type="entry name" value="PyrdxlP-dep_Trfase_major"/>
</dbReference>